<dbReference type="Gene3D" id="3.30.900.10">
    <property type="entry name" value="HORMA domain"/>
    <property type="match status" value="1"/>
</dbReference>
<dbReference type="SUPFAM" id="SSF56019">
    <property type="entry name" value="The spindle assembly checkpoint protein mad2"/>
    <property type="match status" value="1"/>
</dbReference>
<reference evidence="2 3" key="1">
    <citation type="journal article" date="2021" name="J. Hered.">
        <title>A chromosome-level genome assembly of the parasitoid wasp, Cotesia glomerata (Hymenoptera: Braconidae).</title>
        <authorList>
            <person name="Pinto B.J."/>
            <person name="Weis J.J."/>
            <person name="Gamble T."/>
            <person name="Ode P.J."/>
            <person name="Paul R."/>
            <person name="Zaspel J.M."/>
        </authorList>
    </citation>
    <scope>NUCLEOTIDE SEQUENCE [LARGE SCALE GENOMIC DNA]</scope>
    <source>
        <strain evidence="2">CgM1</strain>
    </source>
</reference>
<proteinExistence type="predicted"/>
<evidence type="ECO:0000313" key="2">
    <source>
        <dbReference type="EMBL" id="KAH0546935.1"/>
    </source>
</evidence>
<dbReference type="Proteomes" id="UP000826195">
    <property type="component" value="Unassembled WGS sequence"/>
</dbReference>
<accession>A0AAV7I893</accession>
<dbReference type="InterPro" id="IPR036570">
    <property type="entry name" value="HORMA_dom_sf"/>
</dbReference>
<gene>
    <name evidence="2" type="ORF">KQX54_016230</name>
</gene>
<name>A0AAV7I893_COTGL</name>
<evidence type="ECO:0000313" key="3">
    <source>
        <dbReference type="Proteomes" id="UP000826195"/>
    </source>
</evidence>
<dbReference type="Pfam" id="PF02301">
    <property type="entry name" value="HORMA"/>
    <property type="match status" value="1"/>
</dbReference>
<dbReference type="InterPro" id="IPR045091">
    <property type="entry name" value="Mad2-like"/>
</dbReference>
<dbReference type="PANTHER" id="PTHR11842">
    <property type="entry name" value="MITOTIC SPINDLE ASSEMBLY CHECKPOINT PROTEIN MAD2"/>
    <property type="match status" value="1"/>
</dbReference>
<organism evidence="2 3">
    <name type="scientific">Cotesia glomerata</name>
    <name type="common">Lepidopteran parasitic wasp</name>
    <name type="synonym">Apanteles glomeratus</name>
    <dbReference type="NCBI Taxonomy" id="32391"/>
    <lineage>
        <taxon>Eukaryota</taxon>
        <taxon>Metazoa</taxon>
        <taxon>Ecdysozoa</taxon>
        <taxon>Arthropoda</taxon>
        <taxon>Hexapoda</taxon>
        <taxon>Insecta</taxon>
        <taxon>Pterygota</taxon>
        <taxon>Neoptera</taxon>
        <taxon>Endopterygota</taxon>
        <taxon>Hymenoptera</taxon>
        <taxon>Apocrita</taxon>
        <taxon>Ichneumonoidea</taxon>
        <taxon>Braconidae</taxon>
        <taxon>Microgastrinae</taxon>
        <taxon>Cotesia</taxon>
    </lineage>
</organism>
<comment type="caution">
    <text evidence="2">The sequence shown here is derived from an EMBL/GenBank/DDBJ whole genome shotgun (WGS) entry which is preliminary data.</text>
</comment>
<keyword evidence="3" id="KW-1185">Reference proteome</keyword>
<evidence type="ECO:0000259" key="1">
    <source>
        <dbReference type="PROSITE" id="PS50815"/>
    </source>
</evidence>
<dbReference type="InterPro" id="IPR003511">
    <property type="entry name" value="HORMA_dom"/>
</dbReference>
<dbReference type="PANTHER" id="PTHR11842:SF10">
    <property type="entry name" value="MITOTIC SPINDLE ASSEMBLY CHECKPOINT PROTEIN MAD2B"/>
    <property type="match status" value="1"/>
</dbReference>
<protein>
    <recommendedName>
        <fullName evidence="1">HORMA domain-containing protein</fullName>
    </recommendedName>
</protein>
<dbReference type="EMBL" id="JAHXZJ010002237">
    <property type="protein sequence ID" value="KAH0546935.1"/>
    <property type="molecule type" value="Genomic_DNA"/>
</dbReference>
<dbReference type="GO" id="GO:0016035">
    <property type="term" value="C:zeta DNA polymerase complex"/>
    <property type="evidence" value="ECO:0007669"/>
    <property type="project" value="TreeGrafter"/>
</dbReference>
<feature type="domain" description="HORMA" evidence="1">
    <location>
        <begin position="6"/>
        <end position="201"/>
    </location>
</feature>
<dbReference type="AlphaFoldDB" id="A0AAV7I893"/>
<sequence>MSQCQIVSSDILSELLEVAFNSIIYSRQLYPREIFTKKKIYSTAVYISEHPEVNDYLRNIILSVKELLDSDVTSVKKINFVICDDEQKEIERVVFDLMEFRFTDNEKDPYFLKTEDALRELNLRLLMSDNYLSKLPKDCTFFIEIETNESAHIGLSENPKCLEFPWIVKKPSGQLTQQSDNNYLLPLTTIKTEYLGLQIFVKTSNPLNK</sequence>
<dbReference type="PROSITE" id="PS50815">
    <property type="entry name" value="HORMA"/>
    <property type="match status" value="1"/>
</dbReference>